<evidence type="ECO:0000256" key="1">
    <source>
        <dbReference type="ARBA" id="ARBA00001971"/>
    </source>
</evidence>
<dbReference type="GO" id="GO:0016705">
    <property type="term" value="F:oxidoreductase activity, acting on paired donors, with incorporation or reduction of molecular oxygen"/>
    <property type="evidence" value="ECO:0007669"/>
    <property type="project" value="InterPro"/>
</dbReference>
<evidence type="ECO:0000256" key="4">
    <source>
        <dbReference type="ARBA" id="ARBA00023004"/>
    </source>
</evidence>
<dbReference type="InterPro" id="IPR002403">
    <property type="entry name" value="Cyt_P450_E_grp-IV"/>
</dbReference>
<accession>A0A9W4XV66</accession>
<sequence length="516" mass="58100">MGIVAAITDFPTVDRIFWTAFAICAAPVLYRIIYNQYFHPLSRFPGPWYAKSFSVYGALVSVYEREQEFLSSVVKKYGTDLPIRISPTSLFFPGPSALKDIYWNPSLNHKTKLYGTGALGPPHLFSTIDGEAHKQLRRALSNAPWTIGQLKNRWESRFDTLITLFIDKMNEHASANRTICISDKVAHFAADVMSMISFGEPFGCVANQRDEKQILENWRKGLPFFGFVARCRFFRDEVMRIGFLASWFLPTFDSKQGMGWLMAEADRQVTQREKRNAEEKFKGMPDFMQHCVEARYQDNTPLNPVQKRAHVTLLIQAGADTTATALGSILRFLVATPSSLARLSDDIAQADKAGLLSTPIKYEETRQHLPYMVAVIKEGLRLNPPAPNLFGRVVPAGGKVIDGIFIPGGTEVTTHAYTMQRDTGLYGEDAEVFKPERWLVNDETTLEYEASQFTFGMGPRVCLGKDIAIMEMYKLLPEIVRRFDIQLEAKGTFVVSGGVAYNKGFLGKFIARKSET</sequence>
<organism evidence="7 8">
    <name type="scientific">Periconia digitata</name>
    <dbReference type="NCBI Taxonomy" id="1303443"/>
    <lineage>
        <taxon>Eukaryota</taxon>
        <taxon>Fungi</taxon>
        <taxon>Dikarya</taxon>
        <taxon>Ascomycota</taxon>
        <taxon>Pezizomycotina</taxon>
        <taxon>Dothideomycetes</taxon>
        <taxon>Pleosporomycetidae</taxon>
        <taxon>Pleosporales</taxon>
        <taxon>Massarineae</taxon>
        <taxon>Periconiaceae</taxon>
        <taxon>Periconia</taxon>
    </lineage>
</organism>
<dbReference type="PROSITE" id="PS00086">
    <property type="entry name" value="CYTOCHROME_P450"/>
    <property type="match status" value="1"/>
</dbReference>
<dbReference type="Pfam" id="PF00067">
    <property type="entry name" value="p450"/>
    <property type="match status" value="1"/>
</dbReference>
<dbReference type="GO" id="GO:0020037">
    <property type="term" value="F:heme binding"/>
    <property type="evidence" value="ECO:0007669"/>
    <property type="project" value="InterPro"/>
</dbReference>
<gene>
    <name evidence="7" type="ORF">PDIGIT_LOCUS15115</name>
</gene>
<dbReference type="PANTHER" id="PTHR24305:SF232">
    <property type="entry name" value="P450, PUTATIVE (EUROFUNG)-RELATED"/>
    <property type="match status" value="1"/>
</dbReference>
<comment type="caution">
    <text evidence="7">The sequence shown here is derived from an EMBL/GenBank/DDBJ whole genome shotgun (WGS) entry which is preliminary data.</text>
</comment>
<keyword evidence="6" id="KW-0560">Oxidoreductase</keyword>
<dbReference type="GO" id="GO:0004497">
    <property type="term" value="F:monooxygenase activity"/>
    <property type="evidence" value="ECO:0007669"/>
    <property type="project" value="UniProtKB-KW"/>
</dbReference>
<reference evidence="7" key="1">
    <citation type="submission" date="2023-01" db="EMBL/GenBank/DDBJ databases">
        <authorList>
            <person name="Van Ghelder C."/>
            <person name="Rancurel C."/>
        </authorList>
    </citation>
    <scope>NUCLEOTIDE SEQUENCE</scope>
    <source>
        <strain evidence="7">CNCM I-4278</strain>
    </source>
</reference>
<comment type="cofactor">
    <cofactor evidence="1 5">
        <name>heme</name>
        <dbReference type="ChEBI" id="CHEBI:30413"/>
    </cofactor>
</comment>
<keyword evidence="6" id="KW-0503">Monooxygenase</keyword>
<dbReference type="GO" id="GO:0005506">
    <property type="term" value="F:iron ion binding"/>
    <property type="evidence" value="ECO:0007669"/>
    <property type="project" value="InterPro"/>
</dbReference>
<dbReference type="CDD" id="cd11060">
    <property type="entry name" value="CYP57A1-like"/>
    <property type="match status" value="1"/>
</dbReference>
<evidence type="ECO:0000313" key="7">
    <source>
        <dbReference type="EMBL" id="CAI6341915.1"/>
    </source>
</evidence>
<name>A0A9W4XV66_9PLEO</name>
<keyword evidence="4 5" id="KW-0408">Iron</keyword>
<evidence type="ECO:0000256" key="6">
    <source>
        <dbReference type="RuleBase" id="RU000461"/>
    </source>
</evidence>
<proteinExistence type="inferred from homology"/>
<dbReference type="Proteomes" id="UP001152607">
    <property type="component" value="Unassembled WGS sequence"/>
</dbReference>
<keyword evidence="5 6" id="KW-0349">Heme</keyword>
<comment type="similarity">
    <text evidence="2 6">Belongs to the cytochrome P450 family.</text>
</comment>
<evidence type="ECO:0000256" key="2">
    <source>
        <dbReference type="ARBA" id="ARBA00010617"/>
    </source>
</evidence>
<protein>
    <recommendedName>
        <fullName evidence="9">Cytochrome P450</fullName>
    </recommendedName>
</protein>
<dbReference type="OrthoDB" id="3934656at2759"/>
<dbReference type="PRINTS" id="PR00465">
    <property type="entry name" value="EP450IV"/>
</dbReference>
<dbReference type="SUPFAM" id="SSF48264">
    <property type="entry name" value="Cytochrome P450"/>
    <property type="match status" value="1"/>
</dbReference>
<evidence type="ECO:0008006" key="9">
    <source>
        <dbReference type="Google" id="ProtNLM"/>
    </source>
</evidence>
<dbReference type="AlphaFoldDB" id="A0A9W4XV66"/>
<keyword evidence="3 5" id="KW-0479">Metal-binding</keyword>
<dbReference type="InterPro" id="IPR036396">
    <property type="entry name" value="Cyt_P450_sf"/>
</dbReference>
<dbReference type="PRINTS" id="PR00385">
    <property type="entry name" value="P450"/>
</dbReference>
<evidence type="ECO:0000256" key="3">
    <source>
        <dbReference type="ARBA" id="ARBA00022723"/>
    </source>
</evidence>
<dbReference type="PANTHER" id="PTHR24305">
    <property type="entry name" value="CYTOCHROME P450"/>
    <property type="match status" value="1"/>
</dbReference>
<dbReference type="InterPro" id="IPR001128">
    <property type="entry name" value="Cyt_P450"/>
</dbReference>
<dbReference type="Gene3D" id="1.10.630.10">
    <property type="entry name" value="Cytochrome P450"/>
    <property type="match status" value="1"/>
</dbReference>
<evidence type="ECO:0000313" key="8">
    <source>
        <dbReference type="Proteomes" id="UP001152607"/>
    </source>
</evidence>
<feature type="binding site" description="axial binding residue" evidence="5">
    <location>
        <position position="462"/>
    </location>
    <ligand>
        <name>heme</name>
        <dbReference type="ChEBI" id="CHEBI:30413"/>
    </ligand>
    <ligandPart>
        <name>Fe</name>
        <dbReference type="ChEBI" id="CHEBI:18248"/>
    </ligandPart>
</feature>
<dbReference type="InterPro" id="IPR017972">
    <property type="entry name" value="Cyt_P450_CS"/>
</dbReference>
<dbReference type="InterPro" id="IPR050121">
    <property type="entry name" value="Cytochrome_P450_monoxygenase"/>
</dbReference>
<keyword evidence="8" id="KW-1185">Reference proteome</keyword>
<dbReference type="EMBL" id="CAOQHR010000012">
    <property type="protein sequence ID" value="CAI6341915.1"/>
    <property type="molecule type" value="Genomic_DNA"/>
</dbReference>
<evidence type="ECO:0000256" key="5">
    <source>
        <dbReference type="PIRSR" id="PIRSR602403-1"/>
    </source>
</evidence>